<dbReference type="Gene3D" id="1.10.10.1810">
    <property type="entry name" value="RNA ligase"/>
    <property type="match status" value="1"/>
</dbReference>
<sequence>MTETDHAATKPAASGNRPEKRGSGGGGKGGGKRGPKGGVGGGAASSEKKPTKIKEEVFLVMCMATSGRTPQTGSLLSLAACGITADRKIVGIFHRNLQPRLEAVAAADSLGFWHARPRELAEVTRDPVPARDAFRDLLSFCASFSKCTLVGTPILSIYPFLQHHLELYCPDTTSPPWGFSGCCARSFASGVLGVSMKDLAAHAGFKAACEDMMTIGVPRDECIPTGVPINDCIHGAIYYTALLRLSLGLEAKPLEWACDKPTRGLGKLKTPVSERVRAEKPLPFIEYPSITDPDFDPNRFFMSVAEKAAEGYDGEWVATEKVHGANLSFITDGELIRAAKRTGLLSVEDARLFFQFDYLLAECEEQLLKLHAAIAASKPEEQRAGMVVTVFGELAGGEYRHPAVVPNLNGRRVQSGVQYAPHNFFYPFDIAVGTPTPLTTEPNEPSDSASPPLTWTFLPFDHAQGLLAETGFPTARVLGRFPSLTEALRTPCEFTSTLPEQFGLPPLGVANFAEGLVVRPAGAELAVTTNTQNPPKEANGSAASEKADPSRESQCSQGGDQSRVMIKIKHPLFREFTSVKAPKDAPLLDVARQMVTQARIDAVLSKYDSRERTNTDRMVRLVAEDALKDAHALRGENSTDLDSELREKLLTGLQQLAFPLVQTKSH</sequence>
<dbReference type="VEuPathDB" id="CryptoDB:Cvel_13473"/>
<name>A0A0G4IE40_9ALVE</name>
<dbReference type="InterPro" id="IPR021122">
    <property type="entry name" value="RNA_ligase_dom_REL/Rnl2"/>
</dbReference>
<dbReference type="Pfam" id="PF09414">
    <property type="entry name" value="RNA_ligase"/>
    <property type="match status" value="1"/>
</dbReference>
<evidence type="ECO:0000313" key="3">
    <source>
        <dbReference type="EMBL" id="CEM55355.1"/>
    </source>
</evidence>
<feature type="domain" description="RNA ligase" evidence="2">
    <location>
        <begin position="315"/>
        <end position="523"/>
    </location>
</feature>
<reference evidence="3" key="1">
    <citation type="submission" date="2014-11" db="EMBL/GenBank/DDBJ databases">
        <authorList>
            <person name="Otto D Thomas"/>
            <person name="Naeem Raeece"/>
        </authorList>
    </citation>
    <scope>NUCLEOTIDE SEQUENCE</scope>
</reference>
<dbReference type="Gene3D" id="3.30.470.30">
    <property type="entry name" value="DNA ligase/mRNA capping enzyme"/>
    <property type="match status" value="1"/>
</dbReference>
<organism evidence="3">
    <name type="scientific">Chromera velia CCMP2878</name>
    <dbReference type="NCBI Taxonomy" id="1169474"/>
    <lineage>
        <taxon>Eukaryota</taxon>
        <taxon>Sar</taxon>
        <taxon>Alveolata</taxon>
        <taxon>Colpodellida</taxon>
        <taxon>Chromeraceae</taxon>
        <taxon>Chromera</taxon>
    </lineage>
</organism>
<dbReference type="InterPro" id="IPR041948">
    <property type="entry name" value="Rnl1/2_C_sf"/>
</dbReference>
<dbReference type="EMBL" id="CDMZ01005867">
    <property type="protein sequence ID" value="CEM55355.1"/>
    <property type="molecule type" value="Genomic_DNA"/>
</dbReference>
<dbReference type="SUPFAM" id="SSF56091">
    <property type="entry name" value="DNA ligase/mRNA capping enzyme, catalytic domain"/>
    <property type="match status" value="1"/>
</dbReference>
<evidence type="ECO:0000256" key="1">
    <source>
        <dbReference type="SAM" id="MobiDB-lite"/>
    </source>
</evidence>
<accession>A0A0G4IE40</accession>
<proteinExistence type="predicted"/>
<protein>
    <recommendedName>
        <fullName evidence="2">RNA ligase domain-containing protein</fullName>
    </recommendedName>
</protein>
<feature type="region of interest" description="Disordered" evidence="1">
    <location>
        <begin position="1"/>
        <end position="49"/>
    </location>
</feature>
<evidence type="ECO:0000259" key="2">
    <source>
        <dbReference type="Pfam" id="PF09414"/>
    </source>
</evidence>
<gene>
    <name evidence="3" type="ORF">Cvel_13473</name>
</gene>
<dbReference type="AlphaFoldDB" id="A0A0G4IE40"/>
<dbReference type="Gene3D" id="3.30.1490.70">
    <property type="match status" value="1"/>
</dbReference>
<feature type="region of interest" description="Disordered" evidence="1">
    <location>
        <begin position="528"/>
        <end position="561"/>
    </location>
</feature>